<dbReference type="InterPro" id="IPR016148">
    <property type="entry name" value="Pili_assmbl_chaperone_C"/>
</dbReference>
<comment type="similarity">
    <text evidence="2">Belongs to the periplasmic pilus chaperone family.</text>
</comment>
<evidence type="ECO:0000313" key="10">
    <source>
        <dbReference type="Proteomes" id="UP000829542"/>
    </source>
</evidence>
<feature type="chain" id="PRO_5046682092" evidence="6">
    <location>
        <begin position="19"/>
        <end position="231"/>
    </location>
</feature>
<reference evidence="9 10" key="1">
    <citation type="submission" date="2022-03" db="EMBL/GenBank/DDBJ databases">
        <title>Ignatzschineria rhizosphaerae HR5S32.</title>
        <authorList>
            <person name="Sun J.Q."/>
            <person name="Feng J.Y."/>
        </authorList>
    </citation>
    <scope>NUCLEOTIDE SEQUENCE [LARGE SCALE GENOMIC DNA]</scope>
    <source>
        <strain evidence="9 10">HR5S32</strain>
    </source>
</reference>
<dbReference type="InterPro" id="IPR008962">
    <property type="entry name" value="PapD-like_sf"/>
</dbReference>
<comment type="subcellular location">
    <subcellularLocation>
        <location evidence="1">Periplasm</location>
    </subcellularLocation>
</comment>
<evidence type="ECO:0000256" key="6">
    <source>
        <dbReference type="SAM" id="SignalP"/>
    </source>
</evidence>
<proteinExistence type="inferred from homology"/>
<sequence>MMKKLLVLLPLLFNLSFAQLSFDRTRVIFDHSISRSQSIVVSNTSKSAPYLAQSWIENEQGQKLTGPLTALPILQRVNPGEEQQIRIDFSGASALPKDRESLLYLQVRGGPPKGEENKVSITIQSRLKIFYRPQGLTKYDDKKLYEELKVTKNGNSLTLENPTPYHMVIYGFKSQRSSKLIDKDIILKPFSTQNVSVKVGNTPLIYFINDQGGTNAVSYQCSSTCSGQLSR</sequence>
<evidence type="ECO:0000256" key="4">
    <source>
        <dbReference type="ARBA" id="ARBA00022764"/>
    </source>
</evidence>
<dbReference type="SUPFAM" id="SSF49354">
    <property type="entry name" value="PapD-like"/>
    <property type="match status" value="1"/>
</dbReference>
<organism evidence="9 10">
    <name type="scientific">Ignatzschineria rhizosphaerae</name>
    <dbReference type="NCBI Taxonomy" id="2923279"/>
    <lineage>
        <taxon>Bacteria</taxon>
        <taxon>Pseudomonadati</taxon>
        <taxon>Pseudomonadota</taxon>
        <taxon>Gammaproteobacteria</taxon>
        <taxon>Cardiobacteriales</taxon>
        <taxon>Ignatzschineriaceae</taxon>
        <taxon>Ignatzschineria</taxon>
    </lineage>
</organism>
<gene>
    <name evidence="9" type="ORF">MMG00_14075</name>
</gene>
<evidence type="ECO:0000256" key="1">
    <source>
        <dbReference type="ARBA" id="ARBA00004418"/>
    </source>
</evidence>
<dbReference type="InterPro" id="IPR016147">
    <property type="entry name" value="Pili_assmbl_chaperone_N"/>
</dbReference>
<keyword evidence="4" id="KW-0574">Periplasm</keyword>
<dbReference type="EMBL" id="CP093379">
    <property type="protein sequence ID" value="UNM96299.1"/>
    <property type="molecule type" value="Genomic_DNA"/>
</dbReference>
<dbReference type="Gene3D" id="2.60.40.10">
    <property type="entry name" value="Immunoglobulins"/>
    <property type="match status" value="2"/>
</dbReference>
<evidence type="ECO:0000259" key="8">
    <source>
        <dbReference type="Pfam" id="PF02753"/>
    </source>
</evidence>
<evidence type="ECO:0000256" key="5">
    <source>
        <dbReference type="ARBA" id="ARBA00023186"/>
    </source>
</evidence>
<dbReference type="InterPro" id="IPR050643">
    <property type="entry name" value="Periplasmic_pilus_chap"/>
</dbReference>
<dbReference type="InterPro" id="IPR036316">
    <property type="entry name" value="Pili_assmbl_chap_C_dom_sf"/>
</dbReference>
<evidence type="ECO:0000256" key="2">
    <source>
        <dbReference type="ARBA" id="ARBA00007399"/>
    </source>
</evidence>
<evidence type="ECO:0000313" key="9">
    <source>
        <dbReference type="EMBL" id="UNM96299.1"/>
    </source>
</evidence>
<feature type="signal peptide" evidence="6">
    <location>
        <begin position="1"/>
        <end position="18"/>
    </location>
</feature>
<dbReference type="SUPFAM" id="SSF49584">
    <property type="entry name" value="Periplasmic chaperone C-domain"/>
    <property type="match status" value="1"/>
</dbReference>
<evidence type="ECO:0000259" key="7">
    <source>
        <dbReference type="Pfam" id="PF00345"/>
    </source>
</evidence>
<dbReference type="InterPro" id="IPR013783">
    <property type="entry name" value="Ig-like_fold"/>
</dbReference>
<dbReference type="PANTHER" id="PTHR30251">
    <property type="entry name" value="PILUS ASSEMBLY CHAPERONE"/>
    <property type="match status" value="1"/>
</dbReference>
<dbReference type="PANTHER" id="PTHR30251:SF2">
    <property type="entry name" value="FIMBRIAL CHAPERONE YADV-RELATED"/>
    <property type="match status" value="1"/>
</dbReference>
<accession>A0ABY3X0B0</accession>
<keyword evidence="10" id="KW-1185">Reference proteome</keyword>
<keyword evidence="5" id="KW-0143">Chaperone</keyword>
<dbReference type="PRINTS" id="PR00969">
    <property type="entry name" value="CHAPERONPILI"/>
</dbReference>
<feature type="domain" description="Pili assembly chaperone N-terminal" evidence="7">
    <location>
        <begin position="20"/>
        <end position="136"/>
    </location>
</feature>
<dbReference type="Pfam" id="PF02753">
    <property type="entry name" value="PapD_C"/>
    <property type="match status" value="1"/>
</dbReference>
<dbReference type="Pfam" id="PF00345">
    <property type="entry name" value="PapD_N"/>
    <property type="match status" value="1"/>
</dbReference>
<dbReference type="RefSeq" id="WP_242149595.1">
    <property type="nucleotide sequence ID" value="NZ_CP093379.1"/>
</dbReference>
<dbReference type="Proteomes" id="UP000829542">
    <property type="component" value="Chromosome"/>
</dbReference>
<dbReference type="InterPro" id="IPR001829">
    <property type="entry name" value="Pili_assmbl_chaperone_bac"/>
</dbReference>
<protein>
    <submittedName>
        <fullName evidence="9">Molecular chaperone</fullName>
    </submittedName>
</protein>
<keyword evidence="3 6" id="KW-0732">Signal</keyword>
<name>A0ABY3X0B0_9GAMM</name>
<feature type="domain" description="Pili assembly chaperone C-terminal" evidence="8">
    <location>
        <begin position="160"/>
        <end position="215"/>
    </location>
</feature>
<evidence type="ECO:0000256" key="3">
    <source>
        <dbReference type="ARBA" id="ARBA00022729"/>
    </source>
</evidence>